<reference evidence="1" key="1">
    <citation type="submission" date="2013-12" db="EMBL/GenBank/DDBJ databases">
        <title>The Genome Sequence of Aphanomyces astaci APO3.</title>
        <authorList>
            <consortium name="The Broad Institute Genomics Platform"/>
            <person name="Russ C."/>
            <person name="Tyler B."/>
            <person name="van West P."/>
            <person name="Dieguez-Uribeondo J."/>
            <person name="Young S.K."/>
            <person name="Zeng Q."/>
            <person name="Gargeya S."/>
            <person name="Fitzgerald M."/>
            <person name="Abouelleil A."/>
            <person name="Alvarado L."/>
            <person name="Chapman S.B."/>
            <person name="Gainer-Dewar J."/>
            <person name="Goldberg J."/>
            <person name="Griggs A."/>
            <person name="Gujja S."/>
            <person name="Hansen M."/>
            <person name="Howarth C."/>
            <person name="Imamovic A."/>
            <person name="Ireland A."/>
            <person name="Larimer J."/>
            <person name="McCowan C."/>
            <person name="Murphy C."/>
            <person name="Pearson M."/>
            <person name="Poon T.W."/>
            <person name="Priest M."/>
            <person name="Roberts A."/>
            <person name="Saif S."/>
            <person name="Shea T."/>
            <person name="Sykes S."/>
            <person name="Wortman J."/>
            <person name="Nusbaum C."/>
            <person name="Birren B."/>
        </authorList>
    </citation>
    <scope>NUCLEOTIDE SEQUENCE [LARGE SCALE GENOMIC DNA]</scope>
    <source>
        <strain evidence="1">APO3</strain>
    </source>
</reference>
<dbReference type="InterPro" id="IPR036322">
    <property type="entry name" value="WD40_repeat_dom_sf"/>
</dbReference>
<dbReference type="OrthoDB" id="71006at2759"/>
<name>W4GEB9_APHAT</name>
<accession>W4GEB9</accession>
<evidence type="ECO:0000313" key="1">
    <source>
        <dbReference type="EMBL" id="ETV77313.1"/>
    </source>
</evidence>
<dbReference type="RefSeq" id="XP_009833100.1">
    <property type="nucleotide sequence ID" value="XM_009834798.1"/>
</dbReference>
<dbReference type="AlphaFoldDB" id="W4GEB9"/>
<sequence>MATDSSVSSITSSCTLPLDATIVHKYGMEFHALLAMDGPGAKKKSKITGVVFHPVRPWVAAVESKDCGVVWNYETKEVIKRFTLQIGEDVPTAVSDDTTAVATPTAVALTKSMALSTPFSPKLSSGKAKSSSVLMFFDRESIAHVSGISRGIDCFEEWLVILSSQQIAFCDINDAQSNRCITPDDLGRALPNSIEVLPGGFLAIGCSDGKIRIWSPRLWKVCHVIDTGAIKEIPHMLLVPSSSSSTSSSPSTAAMLHCYLIAVHVDGKAIVWSITRVSSGDFQQSRACEFDLKDANKRGGGAINTTANVDVTTCGYYELKLLLQDSFLTAVSKDGNVLVWDMSFLWSTTPTKEPRVTFVGLFHTLTPSTKPLHGTLLLGSSRHSYVYLSTCHTSMLNVSELHKGKATQDLEIAAHRVDLVKDVRTLHSKISKKIKLISVSQSPRCATLLVAATNYGLLLFHLHAYTPRQSMTFLPSLASIVLNTPTHLRSVPLGDKGKKELYALKYPNKDSVGLSIKHPSAKYYVAVVTGSHYEIVHMDATGSCHTIASGPGVGVAWHSKLLRFAVLVPDEDDVAKRGRPAAMSTDSPRKKLGVFFGKADEVPAATAGGPALPPFFKHDVDLRPHALAVYDVDASTGNCTRLVDKLTSGQPRHWIVHAFTGPLLGLVRCVMPDDGALKPSKATTMSTVSDSTSIVTGSSITTGEATTGGMHMTLEFYEWGGAEDIAGKSSVSTALHKVGPVLGGPLLVEWEHSGKYAVLVYPTKCHVIKWEGHSSKLLPLHEISTPRPVQSVLWVHHALFTATEDEIKCYFICGSRTFSFVIASTTSCFDGQEEMDHTVNLADFPAAQRHPGGPFMLLGVFQEKLLCGGIMHQSMYSVTLKHPVLQFCMFVAQGVPKRALEVVPMISADLLDWMATFLEAFGFAADALDVPGTSSHVKASICIKHMLVHTLADMLPSLVASVATDSADMMGTSLIQRACAALCRGGQEAAVAALLPTCMQMNKWNDALVMAMLVQDRATMAQVLASKEELSHALHTSNKNADVEAQWNQQMDAHGQIRPARFAGTWMQR</sequence>
<protein>
    <submittedName>
        <fullName evidence="1">Uncharacterized protein</fullName>
    </submittedName>
</protein>
<dbReference type="EMBL" id="KI913133">
    <property type="protein sequence ID" value="ETV77313.1"/>
    <property type="molecule type" value="Genomic_DNA"/>
</dbReference>
<proteinExistence type="predicted"/>
<gene>
    <name evidence="1" type="ORF">H257_08760</name>
</gene>
<dbReference type="InterPro" id="IPR015943">
    <property type="entry name" value="WD40/YVTN_repeat-like_dom_sf"/>
</dbReference>
<dbReference type="VEuPathDB" id="FungiDB:H257_08760"/>
<dbReference type="STRING" id="112090.W4GEB9"/>
<dbReference type="Gene3D" id="2.130.10.10">
    <property type="entry name" value="YVTN repeat-like/Quinoprotein amine dehydrogenase"/>
    <property type="match status" value="1"/>
</dbReference>
<dbReference type="GeneID" id="20810756"/>
<organism evidence="1">
    <name type="scientific">Aphanomyces astaci</name>
    <name type="common">Crayfish plague agent</name>
    <dbReference type="NCBI Taxonomy" id="112090"/>
    <lineage>
        <taxon>Eukaryota</taxon>
        <taxon>Sar</taxon>
        <taxon>Stramenopiles</taxon>
        <taxon>Oomycota</taxon>
        <taxon>Saprolegniomycetes</taxon>
        <taxon>Saprolegniales</taxon>
        <taxon>Verrucalvaceae</taxon>
        <taxon>Aphanomyces</taxon>
    </lineage>
</organism>
<dbReference type="SUPFAM" id="SSF50978">
    <property type="entry name" value="WD40 repeat-like"/>
    <property type="match status" value="1"/>
</dbReference>